<dbReference type="AlphaFoldDB" id="A0A9W8EGQ5"/>
<dbReference type="InterPro" id="IPR058568">
    <property type="entry name" value="Ig_TRAPPC9_Trs120_4th"/>
</dbReference>
<proteinExistence type="predicted"/>
<feature type="domain" description="Trs120/TRAPPC9 fourth Ig-like" evidence="1">
    <location>
        <begin position="126"/>
        <end position="173"/>
    </location>
</feature>
<sequence length="207" mass="22177">MRRPASIEFLLANRSSSELSALLDVQLICDAGDMTEVSQLEHSDDVNAESGADIDMSFVPALLTATSDGIFSSEELCSDGCEFQFVLADDHADLGFVAAQAALEPGGNTTPLSEDEQEDAYLASLYRRGVVFDNVNQLQLPAIAPGSVYRLELPLYILHSGMYEISYAVHDSSACLPLDDKKTAVLAQGTLNIESSIGFTDGRSSDS</sequence>
<evidence type="ECO:0000259" key="1">
    <source>
        <dbReference type="Pfam" id="PF26283"/>
    </source>
</evidence>
<reference evidence="2" key="1">
    <citation type="submission" date="2022-07" db="EMBL/GenBank/DDBJ databases">
        <title>Phylogenomic reconstructions and comparative analyses of Kickxellomycotina fungi.</title>
        <authorList>
            <person name="Reynolds N.K."/>
            <person name="Stajich J.E."/>
            <person name="Barry K."/>
            <person name="Grigoriev I.V."/>
            <person name="Crous P."/>
            <person name="Smith M.E."/>
        </authorList>
    </citation>
    <scope>NUCLEOTIDE SEQUENCE</scope>
    <source>
        <strain evidence="2">IMI 214461</strain>
    </source>
</reference>
<dbReference type="OrthoDB" id="27962at2759"/>
<evidence type="ECO:0000313" key="2">
    <source>
        <dbReference type="EMBL" id="KAJ1997338.1"/>
    </source>
</evidence>
<evidence type="ECO:0000313" key="3">
    <source>
        <dbReference type="Proteomes" id="UP001150907"/>
    </source>
</evidence>
<name>A0A9W8EGQ5_9FUNG</name>
<dbReference type="EMBL" id="JANBQF010001390">
    <property type="protein sequence ID" value="KAJ1997338.1"/>
    <property type="molecule type" value="Genomic_DNA"/>
</dbReference>
<gene>
    <name evidence="2" type="ORF">H4R26_005868</name>
</gene>
<organism evidence="2 3">
    <name type="scientific">Coemansia thaxteri</name>
    <dbReference type="NCBI Taxonomy" id="2663907"/>
    <lineage>
        <taxon>Eukaryota</taxon>
        <taxon>Fungi</taxon>
        <taxon>Fungi incertae sedis</taxon>
        <taxon>Zoopagomycota</taxon>
        <taxon>Kickxellomycotina</taxon>
        <taxon>Kickxellomycetes</taxon>
        <taxon>Kickxellales</taxon>
        <taxon>Kickxellaceae</taxon>
        <taxon>Coemansia</taxon>
    </lineage>
</organism>
<comment type="caution">
    <text evidence="2">The sequence shown here is derived from an EMBL/GenBank/DDBJ whole genome shotgun (WGS) entry which is preliminary data.</text>
</comment>
<protein>
    <recommendedName>
        <fullName evidence="1">Trs120/TRAPPC9 fourth Ig-like domain-containing protein</fullName>
    </recommendedName>
</protein>
<dbReference type="Pfam" id="PF26283">
    <property type="entry name" value="Ig_TRAPPC9-Trs120_4th"/>
    <property type="match status" value="1"/>
</dbReference>
<dbReference type="Proteomes" id="UP001150907">
    <property type="component" value="Unassembled WGS sequence"/>
</dbReference>
<keyword evidence="3" id="KW-1185">Reference proteome</keyword>
<accession>A0A9W8EGQ5</accession>